<organism evidence="1 2">
    <name type="scientific">Xylocopilactobacillus apicola</name>
    <dbReference type="NCBI Taxonomy" id="2932184"/>
    <lineage>
        <taxon>Bacteria</taxon>
        <taxon>Bacillati</taxon>
        <taxon>Bacillota</taxon>
        <taxon>Bacilli</taxon>
        <taxon>Lactobacillales</taxon>
        <taxon>Lactobacillaceae</taxon>
        <taxon>Xylocopilactobacillus</taxon>
    </lineage>
</organism>
<sequence>MNRLINFQALKAIYLICGKTDLRKSIDGLAAIVHDQFELDPFQPQLFLFCGTKRDRFKALYHEHDGFVLLYKRIDRGRFQWPNEPEELLKLDQKQLADLLNGFGIISTIKKSEPGYFY</sequence>
<dbReference type="KEGG" id="xap:XA3_06240"/>
<dbReference type="NCBIfam" id="NF033819">
    <property type="entry name" value="IS66_TnpB"/>
    <property type="match status" value="1"/>
</dbReference>
<evidence type="ECO:0000313" key="2">
    <source>
        <dbReference type="Proteomes" id="UP001321861"/>
    </source>
</evidence>
<reference evidence="1 2" key="1">
    <citation type="journal article" date="2023" name="Microbiol. Spectr.">
        <title>Symbiosis of Carpenter Bees with Uncharacterized Lactic Acid Bacteria Showing NAD Auxotrophy.</title>
        <authorList>
            <person name="Kawasaki S."/>
            <person name="Ozawa K."/>
            <person name="Mori T."/>
            <person name="Yamamoto A."/>
            <person name="Ito M."/>
            <person name="Ohkuma M."/>
            <person name="Sakamoto M."/>
            <person name="Matsutani M."/>
        </authorList>
    </citation>
    <scope>NUCLEOTIDE SEQUENCE [LARGE SCALE GENOMIC DNA]</scope>
    <source>
        <strain evidence="1 2">XA3</strain>
    </source>
</reference>
<dbReference type="PANTHER" id="PTHR36455:SF1">
    <property type="entry name" value="BLR8292 PROTEIN"/>
    <property type="match status" value="1"/>
</dbReference>
<dbReference type="RefSeq" id="WP_317636099.1">
    <property type="nucleotide sequence ID" value="NZ_AP026802.1"/>
</dbReference>
<protein>
    <submittedName>
        <fullName evidence="1">Transposase</fullName>
    </submittedName>
</protein>
<dbReference type="Pfam" id="PF05717">
    <property type="entry name" value="TnpB_IS66"/>
    <property type="match status" value="1"/>
</dbReference>
<dbReference type="Proteomes" id="UP001321861">
    <property type="component" value="Chromosome"/>
</dbReference>
<accession>A0AAU9D3Y9</accession>
<proteinExistence type="predicted"/>
<dbReference type="InterPro" id="IPR008878">
    <property type="entry name" value="Transposase_IS66_Orf2"/>
</dbReference>
<dbReference type="EMBL" id="AP026802">
    <property type="protein sequence ID" value="BDR58183.1"/>
    <property type="molecule type" value="Genomic_DNA"/>
</dbReference>
<dbReference type="PANTHER" id="PTHR36455">
    <property type="match status" value="1"/>
</dbReference>
<gene>
    <name evidence="1" type="ORF">XA3_06240</name>
</gene>
<evidence type="ECO:0000313" key="1">
    <source>
        <dbReference type="EMBL" id="BDR58183.1"/>
    </source>
</evidence>
<name>A0AAU9D3Y9_9LACO</name>
<dbReference type="AlphaFoldDB" id="A0AAU9D3Y9"/>
<keyword evidence="2" id="KW-1185">Reference proteome</keyword>